<reference evidence="1" key="1">
    <citation type="submission" date="2021-06" db="EMBL/GenBank/DDBJ databases">
        <authorList>
            <person name="Kallberg Y."/>
            <person name="Tangrot J."/>
            <person name="Rosling A."/>
        </authorList>
    </citation>
    <scope>NUCLEOTIDE SEQUENCE</scope>
    <source>
        <strain evidence="1">IL203A</strain>
    </source>
</reference>
<protein>
    <submittedName>
        <fullName evidence="1">12871_t:CDS:1</fullName>
    </submittedName>
</protein>
<gene>
    <name evidence="1" type="ORF">DHETER_LOCUS15204</name>
</gene>
<dbReference type="EMBL" id="CAJVPU010050869">
    <property type="protein sequence ID" value="CAG8760224.1"/>
    <property type="molecule type" value="Genomic_DNA"/>
</dbReference>
<feature type="non-terminal residue" evidence="1">
    <location>
        <position position="58"/>
    </location>
</feature>
<evidence type="ECO:0000313" key="1">
    <source>
        <dbReference type="EMBL" id="CAG8760224.1"/>
    </source>
</evidence>
<sequence>FEDATEVIDYIFLTPYFTLEKEPYYSKTSNSFIFSFNNKSNLLLSRVKTESKNMAIWN</sequence>
<organism evidence="1 2">
    <name type="scientific">Dentiscutata heterogama</name>
    <dbReference type="NCBI Taxonomy" id="1316150"/>
    <lineage>
        <taxon>Eukaryota</taxon>
        <taxon>Fungi</taxon>
        <taxon>Fungi incertae sedis</taxon>
        <taxon>Mucoromycota</taxon>
        <taxon>Glomeromycotina</taxon>
        <taxon>Glomeromycetes</taxon>
        <taxon>Diversisporales</taxon>
        <taxon>Gigasporaceae</taxon>
        <taxon>Dentiscutata</taxon>
    </lineage>
</organism>
<proteinExistence type="predicted"/>
<feature type="non-terminal residue" evidence="1">
    <location>
        <position position="1"/>
    </location>
</feature>
<dbReference type="Proteomes" id="UP000789702">
    <property type="component" value="Unassembled WGS sequence"/>
</dbReference>
<comment type="caution">
    <text evidence="1">The sequence shown here is derived from an EMBL/GenBank/DDBJ whole genome shotgun (WGS) entry which is preliminary data.</text>
</comment>
<evidence type="ECO:0000313" key="2">
    <source>
        <dbReference type="Proteomes" id="UP000789702"/>
    </source>
</evidence>
<name>A0ACA9QNX8_9GLOM</name>
<accession>A0ACA9QNX8</accession>
<keyword evidence="2" id="KW-1185">Reference proteome</keyword>